<reference evidence="1 2" key="1">
    <citation type="journal article" date="2022" name="Genome Biol. Evol.">
        <title>The Spruce Budworm Genome: Reconstructing the Evolutionary History of Antifreeze Proteins.</title>
        <authorList>
            <person name="Beliveau C."/>
            <person name="Gagne P."/>
            <person name="Picq S."/>
            <person name="Vernygora O."/>
            <person name="Keeling C.I."/>
            <person name="Pinkney K."/>
            <person name="Doucet D."/>
            <person name="Wen F."/>
            <person name="Johnston J.S."/>
            <person name="Maaroufi H."/>
            <person name="Boyle B."/>
            <person name="Laroche J."/>
            <person name="Dewar K."/>
            <person name="Juretic N."/>
            <person name="Blackburn G."/>
            <person name="Nisole A."/>
            <person name="Brunet B."/>
            <person name="Brandao M."/>
            <person name="Lumley L."/>
            <person name="Duan J."/>
            <person name="Quan G."/>
            <person name="Lucarotti C.J."/>
            <person name="Roe A.D."/>
            <person name="Sperling F.A.H."/>
            <person name="Levesque R.C."/>
            <person name="Cusson M."/>
        </authorList>
    </citation>
    <scope>NUCLEOTIDE SEQUENCE [LARGE SCALE GENOMIC DNA]</scope>
    <source>
        <strain evidence="1">Glfc:IPQL:Cfum</strain>
    </source>
</reference>
<evidence type="ECO:0000313" key="2">
    <source>
        <dbReference type="Proteomes" id="UP001064048"/>
    </source>
</evidence>
<organism evidence="1 2">
    <name type="scientific">Choristoneura fumiferana</name>
    <name type="common">Spruce budworm moth</name>
    <name type="synonym">Archips fumiferana</name>
    <dbReference type="NCBI Taxonomy" id="7141"/>
    <lineage>
        <taxon>Eukaryota</taxon>
        <taxon>Metazoa</taxon>
        <taxon>Ecdysozoa</taxon>
        <taxon>Arthropoda</taxon>
        <taxon>Hexapoda</taxon>
        <taxon>Insecta</taxon>
        <taxon>Pterygota</taxon>
        <taxon>Neoptera</taxon>
        <taxon>Endopterygota</taxon>
        <taxon>Lepidoptera</taxon>
        <taxon>Glossata</taxon>
        <taxon>Ditrysia</taxon>
        <taxon>Tortricoidea</taxon>
        <taxon>Tortricidae</taxon>
        <taxon>Tortricinae</taxon>
        <taxon>Choristoneura</taxon>
    </lineage>
</organism>
<sequence length="253" mass="27650">MIKIKFSDKLYGRHFIVYPQEDVKKSASGLFALLPLALRAVDKLEALVRHRIEEVGGQRLSLPALTAANLWEKTGRMSEELLKVQDRTGRSFVLAPCGDMGGSESHEWQLPAPAGEDRVPTDGGSVSSVEHDKVNGKWQFTCQHGADECYGNKLQSCILKDRGLLDTDKMELVICLMTQANPDKSLDTRCAGGDQGDTLLASNGDKTDGVQRPLAFVPTVVVNERFDQAIQDEAVTNLKAVICRLAPTKPAVC</sequence>
<accession>A0ACC0JR98</accession>
<name>A0ACC0JR98_CHOFU</name>
<gene>
    <name evidence="1" type="ORF">MSG28_014394</name>
</gene>
<dbReference type="EMBL" id="CM046126">
    <property type="protein sequence ID" value="KAI8426679.1"/>
    <property type="molecule type" value="Genomic_DNA"/>
</dbReference>
<proteinExistence type="predicted"/>
<evidence type="ECO:0000313" key="1">
    <source>
        <dbReference type="EMBL" id="KAI8426679.1"/>
    </source>
</evidence>
<comment type="caution">
    <text evidence="1">The sequence shown here is derived from an EMBL/GenBank/DDBJ whole genome shotgun (WGS) entry which is preliminary data.</text>
</comment>
<dbReference type="Proteomes" id="UP001064048">
    <property type="component" value="Chromosome 26"/>
</dbReference>
<keyword evidence="2" id="KW-1185">Reference proteome</keyword>
<protein>
    <submittedName>
        <fullName evidence="1">Uncharacterized protein</fullName>
    </submittedName>
</protein>